<sequence length="183" mass="20818">MIWRRLGLRAFTSVTSNNKLFKISKASSSVEDIEDIRNGQAEAKRLHWEPSKWMELLDGVRAMRAKKDAPVDTMGCHMCADPKAEPKERRFQILISLLLSAQTKDEVNFAACGRLRDHGFIPTKLKDTPEEDIARLIYPVGFYKTKAKNLKAIAEICYERYGSDIPHSIEELCKLPGIGKREP</sequence>
<dbReference type="Pfam" id="PF00730">
    <property type="entry name" value="HhH-GPD"/>
    <property type="match status" value="1"/>
</dbReference>
<comment type="caution">
    <text evidence="12">The sequence shown here is derived from an EMBL/GenBank/DDBJ whole genome shotgun (WGS) entry which is preliminary data.</text>
</comment>
<evidence type="ECO:0000256" key="9">
    <source>
        <dbReference type="ARBA" id="ARBA00023239"/>
    </source>
</evidence>
<keyword evidence="12" id="KW-0255">Endonuclease</keyword>
<keyword evidence="8" id="KW-0234">DNA repair</keyword>
<reference evidence="12 13" key="1">
    <citation type="journal article" date="2017" name="Gigascience">
        <title>Draft genome of the honey bee ectoparasitic mite, Tropilaelaps mercedesae, is shaped by the parasitic life history.</title>
        <authorList>
            <person name="Dong X."/>
            <person name="Armstrong S.D."/>
            <person name="Xia D."/>
            <person name="Makepeace B.L."/>
            <person name="Darby A.C."/>
            <person name="Kadowaki T."/>
        </authorList>
    </citation>
    <scope>NUCLEOTIDE SEQUENCE [LARGE SCALE GENOMIC DNA]</scope>
    <source>
        <strain evidence="12">Wuxi-XJTLU</strain>
    </source>
</reference>
<evidence type="ECO:0000256" key="1">
    <source>
        <dbReference type="ARBA" id="ARBA00012720"/>
    </source>
</evidence>
<evidence type="ECO:0000256" key="5">
    <source>
        <dbReference type="ARBA" id="ARBA00022801"/>
    </source>
</evidence>
<dbReference type="GO" id="GO:0140078">
    <property type="term" value="F:class I DNA-(apurinic or apyrimidinic site) endonuclease activity"/>
    <property type="evidence" value="ECO:0007669"/>
    <property type="project" value="UniProtKB-EC"/>
</dbReference>
<gene>
    <name evidence="12" type="ORF">BIW11_03792</name>
</gene>
<evidence type="ECO:0000256" key="10">
    <source>
        <dbReference type="ARBA" id="ARBA00023295"/>
    </source>
</evidence>
<evidence type="ECO:0000259" key="11">
    <source>
        <dbReference type="Pfam" id="PF00730"/>
    </source>
</evidence>
<dbReference type="GO" id="GO:0000703">
    <property type="term" value="F:oxidized pyrimidine nucleobase lesion DNA N-glycosylase activity"/>
    <property type="evidence" value="ECO:0007669"/>
    <property type="project" value="TreeGrafter"/>
</dbReference>
<dbReference type="GO" id="GO:0046872">
    <property type="term" value="F:metal ion binding"/>
    <property type="evidence" value="ECO:0007669"/>
    <property type="project" value="UniProtKB-KW"/>
</dbReference>
<evidence type="ECO:0000256" key="6">
    <source>
        <dbReference type="ARBA" id="ARBA00023004"/>
    </source>
</evidence>
<dbReference type="OrthoDB" id="2099276at2759"/>
<evidence type="ECO:0000256" key="3">
    <source>
        <dbReference type="ARBA" id="ARBA00022723"/>
    </source>
</evidence>
<dbReference type="GO" id="GO:0006285">
    <property type="term" value="P:base-excision repair, AP site formation"/>
    <property type="evidence" value="ECO:0007669"/>
    <property type="project" value="TreeGrafter"/>
</dbReference>
<dbReference type="GO" id="GO:0005634">
    <property type="term" value="C:nucleus"/>
    <property type="evidence" value="ECO:0007669"/>
    <property type="project" value="TreeGrafter"/>
</dbReference>
<dbReference type="Pfam" id="PF00633">
    <property type="entry name" value="HHH"/>
    <property type="match status" value="1"/>
</dbReference>
<keyword evidence="6" id="KW-0408">Iron</keyword>
<dbReference type="GO" id="GO:0003677">
    <property type="term" value="F:DNA binding"/>
    <property type="evidence" value="ECO:0007669"/>
    <property type="project" value="InterPro"/>
</dbReference>
<dbReference type="InterPro" id="IPR011257">
    <property type="entry name" value="DNA_glycosylase"/>
</dbReference>
<dbReference type="EMBL" id="MNPL01012023">
    <property type="protein sequence ID" value="OQR72317.1"/>
    <property type="molecule type" value="Genomic_DNA"/>
</dbReference>
<keyword evidence="5" id="KW-0378">Hydrolase</keyword>
<keyword evidence="7" id="KW-0411">Iron-sulfur</keyword>
<dbReference type="CDD" id="cd00056">
    <property type="entry name" value="ENDO3c"/>
    <property type="match status" value="1"/>
</dbReference>
<keyword evidence="12" id="KW-0540">Nuclease</keyword>
<dbReference type="PANTHER" id="PTHR43286:SF1">
    <property type="entry name" value="ENDONUCLEASE III-LIKE PROTEIN 1"/>
    <property type="match status" value="1"/>
</dbReference>
<dbReference type="EC" id="4.2.99.18" evidence="1"/>
<name>A0A1V9XFI9_9ACAR</name>
<keyword evidence="13" id="KW-1185">Reference proteome</keyword>
<evidence type="ECO:0000256" key="4">
    <source>
        <dbReference type="ARBA" id="ARBA00022763"/>
    </source>
</evidence>
<proteinExistence type="predicted"/>
<keyword evidence="9" id="KW-0456">Lyase</keyword>
<accession>A0A1V9XFI9</accession>
<keyword evidence="2" id="KW-0004">4Fe-4S</keyword>
<dbReference type="STRING" id="418985.A0A1V9XFI9"/>
<dbReference type="GO" id="GO:0006289">
    <property type="term" value="P:nucleotide-excision repair"/>
    <property type="evidence" value="ECO:0007669"/>
    <property type="project" value="TreeGrafter"/>
</dbReference>
<feature type="domain" description="HhH-GPD" evidence="11">
    <location>
        <begin position="95"/>
        <end position="158"/>
    </location>
</feature>
<dbReference type="Gene3D" id="1.10.340.30">
    <property type="entry name" value="Hypothetical protein, domain 2"/>
    <property type="match status" value="1"/>
</dbReference>
<dbReference type="AlphaFoldDB" id="A0A1V9XFI9"/>
<evidence type="ECO:0000313" key="12">
    <source>
        <dbReference type="EMBL" id="OQR72317.1"/>
    </source>
</evidence>
<evidence type="ECO:0000256" key="2">
    <source>
        <dbReference type="ARBA" id="ARBA00022485"/>
    </source>
</evidence>
<dbReference type="SUPFAM" id="SSF48150">
    <property type="entry name" value="DNA-glycosylase"/>
    <property type="match status" value="1"/>
</dbReference>
<dbReference type="PANTHER" id="PTHR43286">
    <property type="entry name" value="ENDONUCLEASE III-LIKE PROTEIN 1"/>
    <property type="match status" value="1"/>
</dbReference>
<evidence type="ECO:0000313" key="13">
    <source>
        <dbReference type="Proteomes" id="UP000192247"/>
    </source>
</evidence>
<evidence type="ECO:0000256" key="8">
    <source>
        <dbReference type="ARBA" id="ARBA00023204"/>
    </source>
</evidence>
<keyword evidence="4" id="KW-0227">DNA damage</keyword>
<protein>
    <recommendedName>
        <fullName evidence="1">DNA-(apurinic or apyrimidinic site) lyase</fullName>
        <ecNumber evidence="1">4.2.99.18</ecNumber>
    </recommendedName>
</protein>
<evidence type="ECO:0000256" key="7">
    <source>
        <dbReference type="ARBA" id="ARBA00023014"/>
    </source>
</evidence>
<keyword evidence="3" id="KW-0479">Metal-binding</keyword>
<dbReference type="GO" id="GO:0051539">
    <property type="term" value="F:4 iron, 4 sulfur cluster binding"/>
    <property type="evidence" value="ECO:0007669"/>
    <property type="project" value="UniProtKB-KW"/>
</dbReference>
<dbReference type="InterPro" id="IPR003265">
    <property type="entry name" value="HhH-GPD_domain"/>
</dbReference>
<dbReference type="Proteomes" id="UP000192247">
    <property type="component" value="Unassembled WGS sequence"/>
</dbReference>
<dbReference type="FunFam" id="1.10.340.30:FF:000005">
    <property type="entry name" value="Endonuclease III-like protein 1"/>
    <property type="match status" value="1"/>
</dbReference>
<dbReference type="InterPro" id="IPR000445">
    <property type="entry name" value="HhH_motif"/>
</dbReference>
<keyword evidence="10" id="KW-0326">Glycosidase</keyword>
<organism evidence="12 13">
    <name type="scientific">Tropilaelaps mercedesae</name>
    <dbReference type="NCBI Taxonomy" id="418985"/>
    <lineage>
        <taxon>Eukaryota</taxon>
        <taxon>Metazoa</taxon>
        <taxon>Ecdysozoa</taxon>
        <taxon>Arthropoda</taxon>
        <taxon>Chelicerata</taxon>
        <taxon>Arachnida</taxon>
        <taxon>Acari</taxon>
        <taxon>Parasitiformes</taxon>
        <taxon>Mesostigmata</taxon>
        <taxon>Gamasina</taxon>
        <taxon>Dermanyssoidea</taxon>
        <taxon>Laelapidae</taxon>
        <taxon>Tropilaelaps</taxon>
    </lineage>
</organism>
<dbReference type="InParanoid" id="A0A1V9XFI9"/>